<dbReference type="KEGG" id="zro:ZYRO0C03146g"/>
<dbReference type="InterPro" id="IPR036259">
    <property type="entry name" value="MFS_trans_sf"/>
</dbReference>
<protein>
    <submittedName>
        <fullName evidence="9">ZYRO0C03146p</fullName>
    </submittedName>
</protein>
<keyword evidence="5 7" id="KW-1133">Transmembrane helix</keyword>
<keyword evidence="3" id="KW-0813">Transport</keyword>
<dbReference type="InParanoid" id="C5DSU8"/>
<evidence type="ECO:0000256" key="2">
    <source>
        <dbReference type="ARBA" id="ARBA00008335"/>
    </source>
</evidence>
<dbReference type="InterPro" id="IPR020846">
    <property type="entry name" value="MFS_dom"/>
</dbReference>
<feature type="transmembrane region" description="Helical" evidence="7">
    <location>
        <begin position="74"/>
        <end position="92"/>
    </location>
</feature>
<dbReference type="Gene3D" id="1.20.1250.20">
    <property type="entry name" value="MFS general substrate transporter like domains"/>
    <property type="match status" value="2"/>
</dbReference>
<dbReference type="HOGENOM" id="CLU_021993_0_0_1"/>
<evidence type="ECO:0000256" key="7">
    <source>
        <dbReference type="SAM" id="Phobius"/>
    </source>
</evidence>
<dbReference type="AlphaFoldDB" id="C5DSU8"/>
<dbReference type="InterPro" id="IPR011701">
    <property type="entry name" value="MFS"/>
</dbReference>
<dbReference type="Proteomes" id="UP000008536">
    <property type="component" value="Chromosome C"/>
</dbReference>
<name>C5DSU8_ZYGRC</name>
<organism evidence="9 10">
    <name type="scientific">Zygosaccharomyces rouxii (strain ATCC 2623 / CBS 732 / NBRC 1130 / NCYC 568 / NRRL Y-229)</name>
    <dbReference type="NCBI Taxonomy" id="559307"/>
    <lineage>
        <taxon>Eukaryota</taxon>
        <taxon>Fungi</taxon>
        <taxon>Dikarya</taxon>
        <taxon>Ascomycota</taxon>
        <taxon>Saccharomycotina</taxon>
        <taxon>Saccharomycetes</taxon>
        <taxon>Saccharomycetales</taxon>
        <taxon>Saccharomycetaceae</taxon>
        <taxon>Zygosaccharomyces</taxon>
    </lineage>
</organism>
<reference evidence="9 10" key="1">
    <citation type="journal article" date="2009" name="Genome Res.">
        <title>Comparative genomics of protoploid Saccharomycetaceae.</title>
        <authorList>
            <consortium name="The Genolevures Consortium"/>
            <person name="Souciet J.-L."/>
            <person name="Dujon B."/>
            <person name="Gaillardin C."/>
            <person name="Johnston M."/>
            <person name="Baret P.V."/>
            <person name="Cliften P."/>
            <person name="Sherman D.J."/>
            <person name="Weissenbach J."/>
            <person name="Westhof E."/>
            <person name="Wincker P."/>
            <person name="Jubin C."/>
            <person name="Poulain J."/>
            <person name="Barbe V."/>
            <person name="Segurens B."/>
            <person name="Artiguenave F."/>
            <person name="Anthouard V."/>
            <person name="Vacherie B."/>
            <person name="Val M.-E."/>
            <person name="Fulton R.S."/>
            <person name="Minx P."/>
            <person name="Wilson R."/>
            <person name="Durrens P."/>
            <person name="Jean G."/>
            <person name="Marck C."/>
            <person name="Martin T."/>
            <person name="Nikolski M."/>
            <person name="Rolland T."/>
            <person name="Seret M.-L."/>
            <person name="Casaregola S."/>
            <person name="Despons L."/>
            <person name="Fairhead C."/>
            <person name="Fischer G."/>
            <person name="Lafontaine I."/>
            <person name="Leh V."/>
            <person name="Lemaire M."/>
            <person name="de Montigny J."/>
            <person name="Neuveglise C."/>
            <person name="Thierry A."/>
            <person name="Blanc-Lenfle I."/>
            <person name="Bleykasten C."/>
            <person name="Diffels J."/>
            <person name="Fritsch E."/>
            <person name="Frangeul L."/>
            <person name="Goeffon A."/>
            <person name="Jauniaux N."/>
            <person name="Kachouri-Lafond R."/>
            <person name="Payen C."/>
            <person name="Potier S."/>
            <person name="Pribylova L."/>
            <person name="Ozanne C."/>
            <person name="Richard G.-F."/>
            <person name="Sacerdot C."/>
            <person name="Straub M.-L."/>
            <person name="Talla E."/>
        </authorList>
    </citation>
    <scope>NUCLEOTIDE SEQUENCE [LARGE SCALE GENOMIC DNA]</scope>
    <source>
        <strain evidence="9 10">ATCC 2623 / CBS 732 / BCRC 21506 / NBRC 1130 / NCYC 568 / NRRL Y-229</strain>
    </source>
</reference>
<feature type="transmembrane region" description="Helical" evidence="7">
    <location>
        <begin position="203"/>
        <end position="224"/>
    </location>
</feature>
<feature type="transmembrane region" description="Helical" evidence="7">
    <location>
        <begin position="294"/>
        <end position="316"/>
    </location>
</feature>
<feature type="transmembrane region" description="Helical" evidence="7">
    <location>
        <begin position="230"/>
        <end position="248"/>
    </location>
</feature>
<dbReference type="EMBL" id="CU928175">
    <property type="protein sequence ID" value="CAR26859.1"/>
    <property type="molecule type" value="Genomic_DNA"/>
</dbReference>
<dbReference type="GO" id="GO:0012505">
    <property type="term" value="C:endomembrane system"/>
    <property type="evidence" value="ECO:0007669"/>
    <property type="project" value="UniProtKB-SubCell"/>
</dbReference>
<dbReference type="PANTHER" id="PTHR23514:SF3">
    <property type="entry name" value="BYPASS OF STOP CODON PROTEIN 6"/>
    <property type="match status" value="1"/>
</dbReference>
<dbReference type="SUPFAM" id="SSF103473">
    <property type="entry name" value="MFS general substrate transporter"/>
    <property type="match status" value="1"/>
</dbReference>
<keyword evidence="4 7" id="KW-0812">Transmembrane</keyword>
<evidence type="ECO:0000256" key="6">
    <source>
        <dbReference type="ARBA" id="ARBA00023136"/>
    </source>
</evidence>
<evidence type="ECO:0000256" key="4">
    <source>
        <dbReference type="ARBA" id="ARBA00022692"/>
    </source>
</evidence>
<feature type="transmembrane region" description="Helical" evidence="7">
    <location>
        <begin position="365"/>
        <end position="383"/>
    </location>
</feature>
<feature type="transmembrane region" description="Helical" evidence="7">
    <location>
        <begin position="389"/>
        <end position="412"/>
    </location>
</feature>
<accession>C5DSU8</accession>
<evidence type="ECO:0000313" key="9">
    <source>
        <dbReference type="EMBL" id="CAR26859.1"/>
    </source>
</evidence>
<feature type="transmembrane region" description="Helical" evidence="7">
    <location>
        <begin position="143"/>
        <end position="160"/>
    </location>
</feature>
<evidence type="ECO:0000259" key="8">
    <source>
        <dbReference type="PROSITE" id="PS50850"/>
    </source>
</evidence>
<dbReference type="GO" id="GO:0016020">
    <property type="term" value="C:membrane"/>
    <property type="evidence" value="ECO:0007669"/>
    <property type="project" value="TreeGrafter"/>
</dbReference>
<dbReference type="PROSITE" id="PS50850">
    <property type="entry name" value="MFS"/>
    <property type="match status" value="1"/>
</dbReference>
<comment type="similarity">
    <text evidence="2">Belongs to the major facilitator superfamily.</text>
</comment>
<dbReference type="FunCoup" id="C5DSU8">
    <property type="interactions" value="27"/>
</dbReference>
<dbReference type="PANTHER" id="PTHR23514">
    <property type="entry name" value="BYPASS OF STOP CODON PROTEIN 6"/>
    <property type="match status" value="1"/>
</dbReference>
<feature type="transmembrane region" description="Helical" evidence="7">
    <location>
        <begin position="424"/>
        <end position="446"/>
    </location>
</feature>
<evidence type="ECO:0000313" key="10">
    <source>
        <dbReference type="Proteomes" id="UP000008536"/>
    </source>
</evidence>
<feature type="transmembrane region" description="Helical" evidence="7">
    <location>
        <begin position="166"/>
        <end position="191"/>
    </location>
</feature>
<dbReference type="InterPro" id="IPR051788">
    <property type="entry name" value="MFS_Transporter"/>
</dbReference>
<feature type="domain" description="Major facilitator superfamily (MFS) profile" evidence="8">
    <location>
        <begin position="78"/>
        <end position="481"/>
    </location>
</feature>
<feature type="transmembrane region" description="Helical" evidence="7">
    <location>
        <begin position="112"/>
        <end position="131"/>
    </location>
</feature>
<evidence type="ECO:0000256" key="3">
    <source>
        <dbReference type="ARBA" id="ARBA00022448"/>
    </source>
</evidence>
<dbReference type="GO" id="GO:0022857">
    <property type="term" value="F:transmembrane transporter activity"/>
    <property type="evidence" value="ECO:0007669"/>
    <property type="project" value="InterPro"/>
</dbReference>
<keyword evidence="6 7" id="KW-0472">Membrane</keyword>
<keyword evidence="10" id="KW-1185">Reference proteome</keyword>
<comment type="subcellular location">
    <subcellularLocation>
        <location evidence="1">Endomembrane system</location>
        <topology evidence="1">Multi-pass membrane protein</topology>
    </subcellularLocation>
</comment>
<proteinExistence type="inferred from homology"/>
<evidence type="ECO:0000256" key="1">
    <source>
        <dbReference type="ARBA" id="ARBA00004127"/>
    </source>
</evidence>
<evidence type="ECO:0000256" key="5">
    <source>
        <dbReference type="ARBA" id="ARBA00022989"/>
    </source>
</evidence>
<feature type="transmembrane region" description="Helical" evidence="7">
    <location>
        <begin position="458"/>
        <end position="477"/>
    </location>
</feature>
<dbReference type="Pfam" id="PF07690">
    <property type="entry name" value="MFS_1"/>
    <property type="match status" value="1"/>
</dbReference>
<sequence length="488" mass="54408">MESGNGLSKNDTQVEMTNMLDHESRDESGVQDLSSHAWTIDGSDEYDADDLIQKVEWKGQTITTYPLDYQKVSVVKWQIACCIIMFAVFGLSDQAVGTLIPTLTEYYHISKVTVSLLFLIQVCGYTLASLCNEKLHRMGGSRGALLLACSLCIITYLLLLTRPSSFAIFALCSFPLGLSIGILDSTGNVFIGNLLVHKNEWMGMLHGLYGAAAMVTPPIGSYFVKIDKWSTFYALPLCLSIVGLLMVPKAFRYETSSKYAYTCSVHQEETSFEEEEEEDAQAPSFGELLKTPAIVLYASYLFIYLGAELSTGSWLFSYLLATKSDDRIKMSWVTSSYWTGLTVGRMCLGFVTKRVFNNEYRASKTYGMLTLFFYTLFVIVGWHDSARTWYLTCLFLIVFLCGVFIGPLFPNASIVALQVLPKNLHISGVGLAVALGGCGNAMLPYLVGVGLHFLGMSWLPILCWSMVLCFTVVWTLYPRFIKGREEFL</sequence>
<gene>
    <name evidence="9" type="ordered locus">ZYRO0C03146g</name>
</gene>